<dbReference type="SUPFAM" id="SSF52540">
    <property type="entry name" value="P-loop containing nucleoside triphosphate hydrolases"/>
    <property type="match status" value="1"/>
</dbReference>
<feature type="domain" description="CobW C-terminal" evidence="6">
    <location>
        <begin position="215"/>
        <end position="300"/>
    </location>
</feature>
<evidence type="ECO:0000256" key="2">
    <source>
        <dbReference type="ARBA" id="ARBA00022801"/>
    </source>
</evidence>
<dbReference type="Proteomes" id="UP000257144">
    <property type="component" value="Unassembled WGS sequence"/>
</dbReference>
<organism evidence="7 8">
    <name type="scientific">Neobacillus piezotolerans</name>
    <dbReference type="NCBI Taxonomy" id="2259171"/>
    <lineage>
        <taxon>Bacteria</taxon>
        <taxon>Bacillati</taxon>
        <taxon>Bacillota</taxon>
        <taxon>Bacilli</taxon>
        <taxon>Bacillales</taxon>
        <taxon>Bacillaceae</taxon>
        <taxon>Neobacillus</taxon>
    </lineage>
</organism>
<gene>
    <name evidence="7" type="ORF">DRW41_13045</name>
</gene>
<evidence type="ECO:0000259" key="6">
    <source>
        <dbReference type="SMART" id="SM00833"/>
    </source>
</evidence>
<evidence type="ECO:0000256" key="1">
    <source>
        <dbReference type="ARBA" id="ARBA00022741"/>
    </source>
</evidence>
<keyword evidence="2" id="KW-0378">Hydrolase</keyword>
<sequence>MYILAGFLGSGKTTLLKRLLEDERKNGRKVAVMMNELGKVSIDSDEVGDDVALKELLGGCICCTMSGQVEAQLQGLLQLEKPDAIYVETTGAAHPVEVLDAVLSPLFANMLHVKGIISTVDGKRWLDRGMMGPQLQQLLIEQVRHADYLIVNKASDLSDSEQAEVAISLQGLNPKAKCVLTNYSKVPVMDLRSLSHSGPKETSHRMHLHTSSLGLSSFVHTFKSPVKRENFETFLRGMPDTIYRIKGYVKFEGSSYPELFQFSYGMPSYMKEDMNMPLNMVMIGENIDWARIAGELRDLEAGFASIEKGIEP</sequence>
<keyword evidence="8" id="KW-1185">Reference proteome</keyword>
<comment type="catalytic activity">
    <reaction evidence="5">
        <text>GTP + H2O = GDP + phosphate + H(+)</text>
        <dbReference type="Rhea" id="RHEA:19669"/>
        <dbReference type="ChEBI" id="CHEBI:15377"/>
        <dbReference type="ChEBI" id="CHEBI:15378"/>
        <dbReference type="ChEBI" id="CHEBI:37565"/>
        <dbReference type="ChEBI" id="CHEBI:43474"/>
        <dbReference type="ChEBI" id="CHEBI:58189"/>
    </reaction>
    <physiologicalReaction direction="left-to-right" evidence="5">
        <dbReference type="Rhea" id="RHEA:19670"/>
    </physiologicalReaction>
</comment>
<dbReference type="GO" id="GO:0016787">
    <property type="term" value="F:hydrolase activity"/>
    <property type="evidence" value="ECO:0007669"/>
    <property type="project" value="UniProtKB-KW"/>
</dbReference>
<dbReference type="Pfam" id="PF07683">
    <property type="entry name" value="CobW_C"/>
    <property type="match status" value="1"/>
</dbReference>
<proteinExistence type="inferred from homology"/>
<dbReference type="EMBL" id="QNQT01000005">
    <property type="protein sequence ID" value="RDU36453.1"/>
    <property type="molecule type" value="Genomic_DNA"/>
</dbReference>
<evidence type="ECO:0000256" key="4">
    <source>
        <dbReference type="ARBA" id="ARBA00034320"/>
    </source>
</evidence>
<dbReference type="Gene3D" id="3.30.1220.10">
    <property type="entry name" value="CobW-like, C-terminal domain"/>
    <property type="match status" value="1"/>
</dbReference>
<dbReference type="InterPro" id="IPR051316">
    <property type="entry name" value="Zinc-reg_GTPase_activator"/>
</dbReference>
<dbReference type="OrthoDB" id="9808822at2"/>
<name>A0A3D8GPN8_9BACI</name>
<keyword evidence="1" id="KW-0547">Nucleotide-binding</keyword>
<evidence type="ECO:0000256" key="5">
    <source>
        <dbReference type="ARBA" id="ARBA00049117"/>
    </source>
</evidence>
<dbReference type="RefSeq" id="WP_115452447.1">
    <property type="nucleotide sequence ID" value="NZ_QNQT01000005.1"/>
</dbReference>
<dbReference type="InterPro" id="IPR011629">
    <property type="entry name" value="CobW-like_C"/>
</dbReference>
<dbReference type="GO" id="GO:0005737">
    <property type="term" value="C:cytoplasm"/>
    <property type="evidence" value="ECO:0007669"/>
    <property type="project" value="TreeGrafter"/>
</dbReference>
<dbReference type="SMART" id="SM00833">
    <property type="entry name" value="CobW_C"/>
    <property type="match status" value="1"/>
</dbReference>
<dbReference type="AlphaFoldDB" id="A0A3D8GPN8"/>
<dbReference type="Gene3D" id="3.40.50.300">
    <property type="entry name" value="P-loop containing nucleotide triphosphate hydrolases"/>
    <property type="match status" value="1"/>
</dbReference>
<dbReference type="CDD" id="cd03112">
    <property type="entry name" value="CobW-like"/>
    <property type="match status" value="1"/>
</dbReference>
<dbReference type="InterPro" id="IPR036627">
    <property type="entry name" value="CobW-likC_sf"/>
</dbReference>
<dbReference type="InterPro" id="IPR003495">
    <property type="entry name" value="CobW/HypB/UreG_nucleotide-bd"/>
</dbReference>
<comment type="similarity">
    <text evidence="4">Belongs to the SIMIBI class G3E GTPase family. ZNG1 subfamily.</text>
</comment>
<dbReference type="PANTHER" id="PTHR13748">
    <property type="entry name" value="COBW-RELATED"/>
    <property type="match status" value="1"/>
</dbReference>
<dbReference type="GO" id="GO:0000166">
    <property type="term" value="F:nucleotide binding"/>
    <property type="evidence" value="ECO:0007669"/>
    <property type="project" value="UniProtKB-KW"/>
</dbReference>
<dbReference type="InterPro" id="IPR027417">
    <property type="entry name" value="P-loop_NTPase"/>
</dbReference>
<dbReference type="PANTHER" id="PTHR13748:SF62">
    <property type="entry name" value="COBW DOMAIN-CONTAINING PROTEIN"/>
    <property type="match status" value="1"/>
</dbReference>
<dbReference type="Pfam" id="PF02492">
    <property type="entry name" value="cobW"/>
    <property type="match status" value="1"/>
</dbReference>
<keyword evidence="3" id="KW-0143">Chaperone</keyword>
<evidence type="ECO:0000256" key="3">
    <source>
        <dbReference type="ARBA" id="ARBA00023186"/>
    </source>
</evidence>
<protein>
    <submittedName>
        <fullName evidence="7">GTP-binding protein</fullName>
    </submittedName>
</protein>
<comment type="caution">
    <text evidence="7">The sequence shown here is derived from an EMBL/GenBank/DDBJ whole genome shotgun (WGS) entry which is preliminary data.</text>
</comment>
<reference evidence="7 8" key="1">
    <citation type="submission" date="2018-07" db="EMBL/GenBank/DDBJ databases">
        <title>Bacillus sp. YLB-04 draft genome sequence.</title>
        <authorList>
            <person name="Yu L."/>
            <person name="Tang X."/>
        </authorList>
    </citation>
    <scope>NUCLEOTIDE SEQUENCE [LARGE SCALE GENOMIC DNA]</scope>
    <source>
        <strain evidence="7 8">YLB-04</strain>
    </source>
</reference>
<evidence type="ECO:0000313" key="7">
    <source>
        <dbReference type="EMBL" id="RDU36453.1"/>
    </source>
</evidence>
<accession>A0A3D8GPN8</accession>
<evidence type="ECO:0000313" key="8">
    <source>
        <dbReference type="Proteomes" id="UP000257144"/>
    </source>
</evidence>